<sequence>MTQLHSNCFTSLSKLPTNDYAEIALILGDQLNASHSWYHQKSKRRLFVMFEMRQETDYCRHHIQKVVGFFAAMRNFASALAKAGHNVLYLTLDHSDNKQSLTDNLAAVAKHCNSKEILLQQPDEYRLDKQFDEWQAPDSCSLTWHDSEHFLTERNVLNQWFGDKDNYLMEHFYRRVRKQTGYLMEDGKPVGGKWNYDKENRKSLKASAELPEPLLFAHDVSALVELLEQEGVDTFGHIDPNNFIWPVQRSEAKQLLSYFTEHLLSRFGDYQDAMLEGHWALYHARISFALNTKMLSPKQVVEAALSAWQANPDDISLNQIEGFIRQIIGWREFVRAIYWHFMPAYADSNFLEHERPLPDFYWTGKTQMNCLQHSITQSLDYAYAHHIQRLMVTGNFALLAGCAPDAVDAWYLGVYIDAIEWVELPNTRAMSQFADGGKLATKPYVSSGSYINKMSNYCKSCHYDVQTKVGDGACPFNLLYWHFIDRHQQRFANNSRMALILSQWRKRDESEKKEIREQAESFLVNLGNSPQQD</sequence>
<dbReference type="InterPro" id="IPR014729">
    <property type="entry name" value="Rossmann-like_a/b/a_fold"/>
</dbReference>
<dbReference type="EMBL" id="JAGGJB010000002">
    <property type="protein sequence ID" value="MDN7123785.1"/>
    <property type="molecule type" value="Genomic_DNA"/>
</dbReference>
<dbReference type="InterPro" id="IPR052551">
    <property type="entry name" value="UV-DNA_repair_photolyase"/>
</dbReference>
<proteinExistence type="predicted"/>
<dbReference type="SUPFAM" id="SSF48173">
    <property type="entry name" value="Cryptochrome/photolyase FAD-binding domain"/>
    <property type="match status" value="1"/>
</dbReference>
<dbReference type="PANTHER" id="PTHR38657">
    <property type="entry name" value="SLR1343 PROTEIN"/>
    <property type="match status" value="1"/>
</dbReference>
<protein>
    <submittedName>
        <fullName evidence="1">Cryptochrome/photolyase family protein</fullName>
    </submittedName>
</protein>
<dbReference type="Gene3D" id="3.40.50.620">
    <property type="entry name" value="HUPs"/>
    <property type="match status" value="1"/>
</dbReference>
<dbReference type="InterPro" id="IPR007357">
    <property type="entry name" value="PhrB-like"/>
</dbReference>
<dbReference type="AlphaFoldDB" id="A0AAW7QU61"/>
<dbReference type="Gene3D" id="1.25.40.80">
    <property type="match status" value="1"/>
</dbReference>
<dbReference type="Proteomes" id="UP001169492">
    <property type="component" value="Unassembled WGS sequence"/>
</dbReference>
<dbReference type="RefSeq" id="WP_301774013.1">
    <property type="nucleotide sequence ID" value="NZ_JAGGJB010000002.1"/>
</dbReference>
<dbReference type="Pfam" id="PF04244">
    <property type="entry name" value="DPRP"/>
    <property type="match status" value="1"/>
</dbReference>
<dbReference type="Gene3D" id="1.10.579.10">
    <property type="entry name" value="DNA Cyclobutane Dipyrimidine Photolyase, subunit A, domain 3"/>
    <property type="match status" value="1"/>
</dbReference>
<dbReference type="InterPro" id="IPR036134">
    <property type="entry name" value="Crypto/Photolyase_FAD-like_sf"/>
</dbReference>
<dbReference type="PANTHER" id="PTHR38657:SF1">
    <property type="entry name" value="SLR1343 PROTEIN"/>
    <property type="match status" value="1"/>
</dbReference>
<evidence type="ECO:0000313" key="2">
    <source>
        <dbReference type="Proteomes" id="UP001169492"/>
    </source>
</evidence>
<gene>
    <name evidence="1" type="ORF">J6I90_02730</name>
</gene>
<organism evidence="1 2">
    <name type="scientific">Pseudidiomarina terrestris</name>
    <dbReference type="NCBI Taxonomy" id="2820060"/>
    <lineage>
        <taxon>Bacteria</taxon>
        <taxon>Pseudomonadati</taxon>
        <taxon>Pseudomonadota</taxon>
        <taxon>Gammaproteobacteria</taxon>
        <taxon>Alteromonadales</taxon>
        <taxon>Idiomarinaceae</taxon>
        <taxon>Pseudidiomarina</taxon>
    </lineage>
</organism>
<dbReference type="Gene3D" id="1.10.10.1710">
    <property type="entry name" value="Deoxyribodipyrimidine photolyase-related"/>
    <property type="match status" value="1"/>
</dbReference>
<name>A0AAW7QU61_9GAMM</name>
<comment type="caution">
    <text evidence="1">The sequence shown here is derived from an EMBL/GenBank/DDBJ whole genome shotgun (WGS) entry which is preliminary data.</text>
</comment>
<reference evidence="1 2" key="1">
    <citation type="submission" date="2021-03" db="EMBL/GenBank/DDBJ databases">
        <title>Pseudidiomarina terrestris, a new bacterium isolated from saline soil.</title>
        <authorList>
            <person name="Galisteo C."/>
            <person name="De La Haba R."/>
            <person name="Sanchez-Porro C."/>
            <person name="Ventosa A."/>
        </authorList>
    </citation>
    <scope>NUCLEOTIDE SEQUENCE [LARGE SCALE GENOMIC DNA]</scope>
    <source>
        <strain evidence="1 2">1APP75-32.1</strain>
    </source>
</reference>
<evidence type="ECO:0000313" key="1">
    <source>
        <dbReference type="EMBL" id="MDN7123785.1"/>
    </source>
</evidence>
<accession>A0AAW7QU61</accession>